<dbReference type="GO" id="GO:0005874">
    <property type="term" value="C:microtubule"/>
    <property type="evidence" value="ECO:0007669"/>
    <property type="project" value="TreeGrafter"/>
</dbReference>
<dbReference type="InterPro" id="IPR045063">
    <property type="entry name" value="Dynamin_N"/>
</dbReference>
<dbReference type="Pfam" id="PF00350">
    <property type="entry name" value="Dynamin_N"/>
    <property type="match status" value="1"/>
</dbReference>
<feature type="domain" description="Dynamin N-terminal" evidence="2">
    <location>
        <begin position="114"/>
        <end position="197"/>
    </location>
</feature>
<dbReference type="PANTHER" id="PTHR11566">
    <property type="entry name" value="DYNAMIN"/>
    <property type="match status" value="1"/>
</dbReference>
<reference evidence="3" key="1">
    <citation type="submission" date="2023-10" db="EMBL/GenBank/DDBJ databases">
        <authorList>
            <person name="Guldener U."/>
        </authorList>
    </citation>
    <scope>NUCLEOTIDE SEQUENCE</scope>
    <source>
        <strain evidence="3">Mp4</strain>
    </source>
</reference>
<dbReference type="GO" id="GO:0008017">
    <property type="term" value="F:microtubule binding"/>
    <property type="evidence" value="ECO:0007669"/>
    <property type="project" value="TreeGrafter"/>
</dbReference>
<evidence type="ECO:0000313" key="4">
    <source>
        <dbReference type="Proteomes" id="UP001294444"/>
    </source>
</evidence>
<evidence type="ECO:0000259" key="2">
    <source>
        <dbReference type="Pfam" id="PF00350"/>
    </source>
</evidence>
<proteinExistence type="predicted"/>
<dbReference type="InterPro" id="IPR027417">
    <property type="entry name" value="P-loop_NTPase"/>
</dbReference>
<dbReference type="Proteomes" id="UP001294444">
    <property type="component" value="Unassembled WGS sequence"/>
</dbReference>
<dbReference type="GO" id="GO:0005737">
    <property type="term" value="C:cytoplasm"/>
    <property type="evidence" value="ECO:0007669"/>
    <property type="project" value="TreeGrafter"/>
</dbReference>
<dbReference type="SUPFAM" id="SSF52540">
    <property type="entry name" value="P-loop containing nucleoside triphosphate hydrolases"/>
    <property type="match status" value="1"/>
</dbReference>
<dbReference type="GO" id="GO:0003924">
    <property type="term" value="F:GTPase activity"/>
    <property type="evidence" value="ECO:0007669"/>
    <property type="project" value="TreeGrafter"/>
</dbReference>
<protein>
    <recommendedName>
        <fullName evidence="2">Dynamin N-terminal domain-containing protein</fullName>
    </recommendedName>
</protein>
<dbReference type="PRINTS" id="PR00195">
    <property type="entry name" value="DYNAMIN"/>
</dbReference>
<dbReference type="Gene3D" id="3.40.50.300">
    <property type="entry name" value="P-loop containing nucleotide triphosphate hydrolases"/>
    <property type="match status" value="1"/>
</dbReference>
<comment type="caution">
    <text evidence="3">The sequence shown here is derived from an EMBL/GenBank/DDBJ whole genome shotgun (WGS) entry which is preliminary data.</text>
</comment>
<evidence type="ECO:0000313" key="3">
    <source>
        <dbReference type="EMBL" id="SNX85352.1"/>
    </source>
</evidence>
<sequence>MASNESVSRAALAPSRIHYGAIVRRISHLCRQVDTFAAPLPPPQAQAFSSQHADALQAHAHRHAGTMPGRQGVENNGRIFGMPRMVLLMSIEELEDAEDDPNSPLPTFFPAGARLVLSIRAPGAEPLRFTDLPGLISEGSDAEVNAIRKMIIEDVSQRNVIIVLIASLAMDIRHQNAFSLVKGIDPEGNRTMGVLTMPDRMPPGAERQWSKIINESSSENFLHTSSEPSNKLRHGWHVVRCPAQNEDRCNIVSIEKQFFHSETDDAKGPWHKMAGMLDAVGDHGDQDFVQARCGLDRLYCHLSELLLQQIREGLPKTIASALKLSEKLTTTYVNLVSPNNVGPHLSLNGPTFASQKVWMTIESHAACANSKQVHGQLMGSASSQRNAMRGFSTSRRLIHVVDVIVKHLHFSSVSINNALVPRLLHELHAMAPVYLPLTALEARKKDFVAVYKPRPWSFHCVMNNGVTAVRSGVSSYSHCDEEEAHDHVHANEATCSSQPSARAAAKQLLPKKKPINIDELVSRLTSCPIFNKAATFMSHLSSLLDVAIPKETRSKYDQLCSDILVIADEFVQSRVINDMYMLANRASDHSLAENRPSGSGGVDIDEGLERSSSLDSSEYTRWVAAELRTFLVLRMSLVAKQKEENGDTSFLADINKTIDLKYKHGLLSQSRHDIRSITHTIGPGGQSWNGFVRSSRSPGKKRKRPSPPTKAFAVAAAATAAAVSGDKTPSPEPSSEDTSHTRNHSTQMRRRPTSIPPHLANPFFYGPKLHFEAHYPPTTSLGIISFTRFRPMASYRFETHGVAPRRFWLHLALRCARGATCPRDAYERSPIVSTGCSRDVWR</sequence>
<evidence type="ECO:0000256" key="1">
    <source>
        <dbReference type="SAM" id="MobiDB-lite"/>
    </source>
</evidence>
<gene>
    <name evidence="3" type="ORF">MEPE_04061</name>
</gene>
<keyword evidence="4" id="KW-1185">Reference proteome</keyword>
<dbReference type="EMBL" id="OAPG01000009">
    <property type="protein sequence ID" value="SNX85352.1"/>
    <property type="molecule type" value="Genomic_DNA"/>
</dbReference>
<dbReference type="InterPro" id="IPR022812">
    <property type="entry name" value="Dynamin"/>
</dbReference>
<dbReference type="AlphaFoldDB" id="A0AAJ5C617"/>
<name>A0AAJ5C617_9BASI</name>
<feature type="compositionally biased region" description="Basic residues" evidence="1">
    <location>
        <begin position="741"/>
        <end position="752"/>
    </location>
</feature>
<feature type="compositionally biased region" description="Low complexity" evidence="1">
    <location>
        <begin position="709"/>
        <end position="723"/>
    </location>
</feature>
<organism evidence="3 4">
    <name type="scientific">Melanopsichium pennsylvanicum</name>
    <dbReference type="NCBI Taxonomy" id="63383"/>
    <lineage>
        <taxon>Eukaryota</taxon>
        <taxon>Fungi</taxon>
        <taxon>Dikarya</taxon>
        <taxon>Basidiomycota</taxon>
        <taxon>Ustilaginomycotina</taxon>
        <taxon>Ustilaginomycetes</taxon>
        <taxon>Ustilaginales</taxon>
        <taxon>Ustilaginaceae</taxon>
        <taxon>Melanopsichium</taxon>
    </lineage>
</organism>
<dbReference type="GO" id="GO:0016020">
    <property type="term" value="C:membrane"/>
    <property type="evidence" value="ECO:0007669"/>
    <property type="project" value="TreeGrafter"/>
</dbReference>
<feature type="region of interest" description="Disordered" evidence="1">
    <location>
        <begin position="685"/>
        <end position="757"/>
    </location>
</feature>
<accession>A0AAJ5C617</accession>